<evidence type="ECO:0000259" key="7">
    <source>
        <dbReference type="PROSITE" id="PS50103"/>
    </source>
</evidence>
<evidence type="ECO:0000313" key="10">
    <source>
        <dbReference type="Proteomes" id="UP000315116"/>
    </source>
</evidence>
<name>A0A1V0S855_CNPV</name>
<feature type="domain" description="RING-type" evidence="6">
    <location>
        <begin position="214"/>
        <end position="263"/>
    </location>
</feature>
<accession>A0A1V0S855</accession>
<proteinExistence type="predicted"/>
<sequence>MSYINITPPYSDIEFKILVDGSYHLMFMVKNGYVNVTKMCKLENKEFYRWKRLVNSNKVIEDINSKCVPLETSSLIYVERKNNKNTYGFYAHPDLALQIAKWLSQDALNGISKIINIYKKTYDRDNNSLLCLEEELCPYDILGECEKGEKCEYMHGDICDICGMRALHLSNMEQRIMHESICIRFALKNIEEYNKKSGNNKEKHNNNNLIGDICGICLEHINEKPINDRVYGILSHCNHMFCFQCIKTWMKTINARGRCPECRQESDSITPSLVWIDKK</sequence>
<dbReference type="GO" id="GO:0003677">
    <property type="term" value="F:DNA binding"/>
    <property type="evidence" value="ECO:0007669"/>
    <property type="project" value="InterPro"/>
</dbReference>
<dbReference type="GO" id="GO:0000209">
    <property type="term" value="P:protein polyubiquitination"/>
    <property type="evidence" value="ECO:0007669"/>
    <property type="project" value="InterPro"/>
</dbReference>
<dbReference type="SUPFAM" id="SSF57850">
    <property type="entry name" value="RING/U-box"/>
    <property type="match status" value="1"/>
</dbReference>
<dbReference type="GO" id="GO:0061630">
    <property type="term" value="F:ubiquitin protein ligase activity"/>
    <property type="evidence" value="ECO:0007669"/>
    <property type="project" value="InterPro"/>
</dbReference>
<dbReference type="Pfam" id="PF04383">
    <property type="entry name" value="KilA-N"/>
    <property type="match status" value="1"/>
</dbReference>
<feature type="zinc finger region" description="C3H1-type" evidence="5">
    <location>
        <begin position="132"/>
        <end position="158"/>
    </location>
</feature>
<dbReference type="InterPro" id="IPR018004">
    <property type="entry name" value="KilA/APSES_HTH"/>
</dbReference>
<keyword evidence="2 5" id="KW-0479">Metal-binding</keyword>
<dbReference type="PROSITE" id="PS50089">
    <property type="entry name" value="ZF_RING_2"/>
    <property type="match status" value="1"/>
</dbReference>
<dbReference type="InterPro" id="IPR036887">
    <property type="entry name" value="HTH_APSES_sf"/>
</dbReference>
<dbReference type="GO" id="GO:0008270">
    <property type="term" value="F:zinc ion binding"/>
    <property type="evidence" value="ECO:0007669"/>
    <property type="project" value="UniProtKB-KW"/>
</dbReference>
<feature type="domain" description="C3H1-type" evidence="7">
    <location>
        <begin position="132"/>
        <end position="158"/>
    </location>
</feature>
<dbReference type="EMBL" id="KX857216">
    <property type="protein sequence ID" value="ARF02749.1"/>
    <property type="molecule type" value="Genomic_DNA"/>
</dbReference>
<dbReference type="SUPFAM" id="SSF90229">
    <property type="entry name" value="CCCH zinc finger"/>
    <property type="match status" value="1"/>
</dbReference>
<dbReference type="Proteomes" id="UP000315116">
    <property type="component" value="Segment"/>
</dbReference>
<evidence type="ECO:0000259" key="6">
    <source>
        <dbReference type="PROSITE" id="PS50089"/>
    </source>
</evidence>
<evidence type="ECO:0000256" key="2">
    <source>
        <dbReference type="ARBA" id="ARBA00022723"/>
    </source>
</evidence>
<dbReference type="InterPro" id="IPR036855">
    <property type="entry name" value="Znf_CCCH_sf"/>
</dbReference>
<dbReference type="SMART" id="SM00184">
    <property type="entry name" value="RING"/>
    <property type="match status" value="1"/>
</dbReference>
<reference evidence="9 10" key="1">
    <citation type="journal article" date="2017" name="BMC Genomics">
        <title>Genomic characterization of two novel pathogenic avipoxviruses isolated from pacific shearwaters (Ardenna spp.).</title>
        <authorList>
            <person name="Sarker S."/>
            <person name="Das S."/>
            <person name="Lavers J.L."/>
            <person name="Hutton I."/>
            <person name="Helbig K."/>
            <person name="Imbery J."/>
            <person name="Upton C."/>
            <person name="Raidal S.R."/>
        </authorList>
    </citation>
    <scope>NUCLEOTIDE SEQUENCE [LARGE SCALE GENOMIC DNA]</scope>
    <source>
        <strain evidence="9 10">SWPV-1</strain>
    </source>
</reference>
<evidence type="ECO:0000259" key="8">
    <source>
        <dbReference type="PROSITE" id="PS51301"/>
    </source>
</evidence>
<keyword evidence="3 5" id="KW-0863">Zinc-finger</keyword>
<dbReference type="InterPro" id="IPR017880">
    <property type="entry name" value="KilA_N"/>
</dbReference>
<dbReference type="PANTHER" id="PTHR11224:SF10">
    <property type="entry name" value="IP09428P-RELATED"/>
    <property type="match status" value="1"/>
</dbReference>
<dbReference type="PROSITE" id="PS00518">
    <property type="entry name" value="ZF_RING_1"/>
    <property type="match status" value="1"/>
</dbReference>
<dbReference type="SUPFAM" id="SSF54616">
    <property type="entry name" value="DNA-binding domain of Mlu1-box binding protein MBP1"/>
    <property type="match status" value="1"/>
</dbReference>
<keyword evidence="4 5" id="KW-0862">Zinc</keyword>
<evidence type="ECO:0000256" key="5">
    <source>
        <dbReference type="PROSITE-ProRule" id="PRU00723"/>
    </source>
</evidence>
<keyword evidence="1" id="KW-0808">Transferase</keyword>
<evidence type="ECO:0000313" key="9">
    <source>
        <dbReference type="EMBL" id="ARF02749.1"/>
    </source>
</evidence>
<dbReference type="InterPro" id="IPR001841">
    <property type="entry name" value="Znf_RING"/>
</dbReference>
<dbReference type="InterPro" id="IPR000571">
    <property type="entry name" value="Znf_CCCH"/>
</dbReference>
<feature type="domain" description="KilA-N" evidence="8">
    <location>
        <begin position="14"/>
        <end position="118"/>
    </location>
</feature>
<evidence type="ECO:0000256" key="1">
    <source>
        <dbReference type="ARBA" id="ARBA00022679"/>
    </source>
</evidence>
<dbReference type="Gene3D" id="3.30.40.10">
    <property type="entry name" value="Zinc/RING finger domain, C3HC4 (zinc finger)"/>
    <property type="match status" value="1"/>
</dbReference>
<evidence type="ECO:0000256" key="3">
    <source>
        <dbReference type="ARBA" id="ARBA00022771"/>
    </source>
</evidence>
<organism evidence="9 10">
    <name type="scientific">Shearwaterpox virus</name>
    <dbReference type="NCBI Taxonomy" id="1974596"/>
    <lineage>
        <taxon>Viruses</taxon>
        <taxon>Varidnaviria</taxon>
        <taxon>Bamfordvirae</taxon>
        <taxon>Nucleocytoviricota</taxon>
        <taxon>Pokkesviricetes</taxon>
        <taxon>Chitovirales</taxon>
        <taxon>Poxviridae</taxon>
        <taxon>Chordopoxvirinae</taxon>
        <taxon>Avipoxvirus</taxon>
        <taxon>Avipoxvirus canarypox</taxon>
        <taxon>Canarypox virus</taxon>
    </lineage>
</organism>
<dbReference type="InterPro" id="IPR017907">
    <property type="entry name" value="Znf_RING_CS"/>
</dbReference>
<dbReference type="InterPro" id="IPR045072">
    <property type="entry name" value="MKRN-like"/>
</dbReference>
<dbReference type="InterPro" id="IPR013083">
    <property type="entry name" value="Znf_RING/FYVE/PHD"/>
</dbReference>
<gene>
    <name evidence="9" type="primary">SWPV1-173</name>
</gene>
<dbReference type="PROSITE" id="PS51301">
    <property type="entry name" value="KILA_N"/>
    <property type="match status" value="1"/>
</dbReference>
<dbReference type="PANTHER" id="PTHR11224">
    <property type="entry name" value="MAKORIN-RELATED"/>
    <property type="match status" value="1"/>
</dbReference>
<evidence type="ECO:0000256" key="4">
    <source>
        <dbReference type="ARBA" id="ARBA00022833"/>
    </source>
</evidence>
<protein>
    <submittedName>
        <fullName evidence="9">SWPV1-173</fullName>
    </submittedName>
</protein>
<dbReference type="PROSITE" id="PS50103">
    <property type="entry name" value="ZF_C3H1"/>
    <property type="match status" value="1"/>
</dbReference>
<dbReference type="Pfam" id="PF13639">
    <property type="entry name" value="zf-RING_2"/>
    <property type="match status" value="1"/>
</dbReference>